<protein>
    <submittedName>
        <fullName evidence="2">Transmembrane protein</fullName>
    </submittedName>
</protein>
<evidence type="ECO:0000313" key="3">
    <source>
        <dbReference type="Proteomes" id="UP001190926"/>
    </source>
</evidence>
<evidence type="ECO:0000313" key="2">
    <source>
        <dbReference type="EMBL" id="KAH6832120.1"/>
    </source>
</evidence>
<feature type="signal peptide" evidence="1">
    <location>
        <begin position="1"/>
        <end position="20"/>
    </location>
</feature>
<feature type="chain" id="PRO_5042209056" evidence="1">
    <location>
        <begin position="21"/>
        <end position="66"/>
    </location>
</feature>
<dbReference type="PANTHER" id="PTHR36328:SF7">
    <property type="entry name" value="TRANSMEMBRANE PROTEIN"/>
    <property type="match status" value="1"/>
</dbReference>
<name>A0AAD4PAM9_PERFH</name>
<proteinExistence type="predicted"/>
<dbReference type="PANTHER" id="PTHR36328">
    <property type="entry name" value="TRANSMEMBRANE PROTEIN"/>
    <property type="match status" value="1"/>
</dbReference>
<sequence length="66" mass="6871">MVALLLFVIVLSPIIPTGDAARFTEVLARRPICPACLCCEPPPPGSCCRCCASSSPIVVQTNKGSP</sequence>
<evidence type="ECO:0000256" key="1">
    <source>
        <dbReference type="SAM" id="SignalP"/>
    </source>
</evidence>
<organism evidence="2 3">
    <name type="scientific">Perilla frutescens var. hirtella</name>
    <name type="common">Perilla citriodora</name>
    <name type="synonym">Perilla setoyensis</name>
    <dbReference type="NCBI Taxonomy" id="608512"/>
    <lineage>
        <taxon>Eukaryota</taxon>
        <taxon>Viridiplantae</taxon>
        <taxon>Streptophyta</taxon>
        <taxon>Embryophyta</taxon>
        <taxon>Tracheophyta</taxon>
        <taxon>Spermatophyta</taxon>
        <taxon>Magnoliopsida</taxon>
        <taxon>eudicotyledons</taxon>
        <taxon>Gunneridae</taxon>
        <taxon>Pentapetalae</taxon>
        <taxon>asterids</taxon>
        <taxon>lamiids</taxon>
        <taxon>Lamiales</taxon>
        <taxon>Lamiaceae</taxon>
        <taxon>Nepetoideae</taxon>
        <taxon>Elsholtzieae</taxon>
        <taxon>Perilla</taxon>
    </lineage>
</organism>
<accession>A0AAD4PAM9</accession>
<keyword evidence="2" id="KW-0812">Transmembrane</keyword>
<dbReference type="Proteomes" id="UP001190926">
    <property type="component" value="Unassembled WGS sequence"/>
</dbReference>
<dbReference type="EMBL" id="SDAM02000075">
    <property type="protein sequence ID" value="KAH6832120.1"/>
    <property type="molecule type" value="Genomic_DNA"/>
</dbReference>
<gene>
    <name evidence="2" type="ORF">C2S53_007843</name>
</gene>
<comment type="caution">
    <text evidence="2">The sequence shown here is derived from an EMBL/GenBank/DDBJ whole genome shotgun (WGS) entry which is preliminary data.</text>
</comment>
<reference evidence="2 3" key="1">
    <citation type="journal article" date="2021" name="Nat. Commun.">
        <title>Incipient diploidization of the medicinal plant Perilla within 10,000 years.</title>
        <authorList>
            <person name="Zhang Y."/>
            <person name="Shen Q."/>
            <person name="Leng L."/>
            <person name="Zhang D."/>
            <person name="Chen S."/>
            <person name="Shi Y."/>
            <person name="Ning Z."/>
            <person name="Chen S."/>
        </authorList>
    </citation>
    <scope>NUCLEOTIDE SEQUENCE [LARGE SCALE GENOMIC DNA]</scope>
    <source>
        <strain evidence="3">cv. PC099</strain>
    </source>
</reference>
<keyword evidence="2" id="KW-0472">Membrane</keyword>
<keyword evidence="3" id="KW-1185">Reference proteome</keyword>
<keyword evidence="1" id="KW-0732">Signal</keyword>
<dbReference type="AlphaFoldDB" id="A0AAD4PAM9"/>